<accession>A0A8H4TQG3</accession>
<dbReference type="Gene3D" id="3.40.640.10">
    <property type="entry name" value="Type I PLP-dependent aspartate aminotransferase-like (Major domain)"/>
    <property type="match status" value="1"/>
</dbReference>
<dbReference type="InterPro" id="IPR015421">
    <property type="entry name" value="PyrdxlP-dep_Trfase_major"/>
</dbReference>
<dbReference type="EMBL" id="JABEXW010000564">
    <property type="protein sequence ID" value="KAF4962153.1"/>
    <property type="molecule type" value="Genomic_DNA"/>
</dbReference>
<dbReference type="GO" id="GO:0008483">
    <property type="term" value="F:transaminase activity"/>
    <property type="evidence" value="ECO:0007669"/>
    <property type="project" value="InterPro"/>
</dbReference>
<keyword evidence="3 4" id="KW-0663">Pyridoxal phosphate</keyword>
<dbReference type="GO" id="GO:0030170">
    <property type="term" value="F:pyridoxal phosphate binding"/>
    <property type="evidence" value="ECO:0007669"/>
    <property type="project" value="InterPro"/>
</dbReference>
<evidence type="ECO:0000256" key="1">
    <source>
        <dbReference type="ARBA" id="ARBA00001933"/>
    </source>
</evidence>
<dbReference type="GO" id="GO:0005829">
    <property type="term" value="C:cytosol"/>
    <property type="evidence" value="ECO:0007669"/>
    <property type="project" value="TreeGrafter"/>
</dbReference>
<keyword evidence="6" id="KW-1185">Reference proteome</keyword>
<dbReference type="InterPro" id="IPR005814">
    <property type="entry name" value="Aminotrans_3"/>
</dbReference>
<comment type="cofactor">
    <cofactor evidence="1">
        <name>pyridoxal 5'-phosphate</name>
        <dbReference type="ChEBI" id="CHEBI:597326"/>
    </cofactor>
</comment>
<evidence type="ECO:0000256" key="3">
    <source>
        <dbReference type="ARBA" id="ARBA00022898"/>
    </source>
</evidence>
<dbReference type="CDD" id="cd00610">
    <property type="entry name" value="OAT_like"/>
    <property type="match status" value="1"/>
</dbReference>
<evidence type="ECO:0000313" key="6">
    <source>
        <dbReference type="Proteomes" id="UP000622797"/>
    </source>
</evidence>
<dbReference type="OrthoDB" id="5419315at2759"/>
<dbReference type="InterPro" id="IPR015422">
    <property type="entry name" value="PyrdxlP-dep_Trfase_small"/>
</dbReference>
<comment type="caution">
    <text evidence="5">The sequence shown here is derived from an EMBL/GenBank/DDBJ whole genome shotgun (WGS) entry which is preliminary data.</text>
</comment>
<evidence type="ECO:0008006" key="7">
    <source>
        <dbReference type="Google" id="ProtNLM"/>
    </source>
</evidence>
<dbReference type="InterPro" id="IPR015424">
    <property type="entry name" value="PyrdxlP-dep_Trfase"/>
</dbReference>
<dbReference type="PANTHER" id="PTHR43094">
    <property type="entry name" value="AMINOTRANSFERASE"/>
    <property type="match status" value="1"/>
</dbReference>
<dbReference type="PIRSF" id="PIRSF000521">
    <property type="entry name" value="Transaminase_4ab_Lys_Orn"/>
    <property type="match status" value="1"/>
</dbReference>
<comment type="similarity">
    <text evidence="2 4">Belongs to the class-III pyridoxal-phosphate-dependent aminotransferase family.</text>
</comment>
<dbReference type="Pfam" id="PF00202">
    <property type="entry name" value="Aminotran_3"/>
    <property type="match status" value="1"/>
</dbReference>
<dbReference type="FunFam" id="3.40.640.10:FF:000004">
    <property type="entry name" value="Acetylornithine aminotransferase"/>
    <property type="match status" value="1"/>
</dbReference>
<proteinExistence type="inferred from homology"/>
<protein>
    <recommendedName>
        <fullName evidence="7">Aminotransferase</fullName>
    </recommendedName>
</protein>
<dbReference type="SUPFAM" id="SSF53383">
    <property type="entry name" value="PLP-dependent transferases"/>
    <property type="match status" value="1"/>
</dbReference>
<evidence type="ECO:0000256" key="4">
    <source>
        <dbReference type="RuleBase" id="RU003560"/>
    </source>
</evidence>
<evidence type="ECO:0000313" key="5">
    <source>
        <dbReference type="EMBL" id="KAF4962153.1"/>
    </source>
</evidence>
<dbReference type="Gene3D" id="3.90.1150.10">
    <property type="entry name" value="Aspartate Aminotransferase, domain 1"/>
    <property type="match status" value="1"/>
</dbReference>
<reference evidence="5" key="2">
    <citation type="submission" date="2020-05" db="EMBL/GenBank/DDBJ databases">
        <authorList>
            <person name="Kim H.-S."/>
            <person name="Proctor R.H."/>
            <person name="Brown D.W."/>
        </authorList>
    </citation>
    <scope>NUCLEOTIDE SEQUENCE</scope>
    <source>
        <strain evidence="5">NRRL 20472</strain>
    </source>
</reference>
<sequence length="445" mass="47853">MTKVSETASSAIFHRSLTKDYPEATGGQGIYIIKSDGTKILDGSSGAAVSCLGHGHPDVIEAIVEQAKGLAFAHTSFFTNDPSEKLASFLIDSSQGAFSKVLFLSSGSEAVESALKLARQYHLTKGNSERVNFISRKYSYHGNTIGALSAGFNPVRRQAFEPLLSSAFHHVSPCFYTRDSNPGETEQAYVERLIKEYEDMFLRLGPGTVAAVILEPVSGATLGAVPAASGYLDRLRQLCDKHGALLIFDEVMCGMGRVGTLHAWQSLGDSAPDLQTIGKGLGAGYQPISAVLVGSKVHQTIKASQEEKPFVSGHTYQGHAIGCAAALATQQVILRDNLLDNVQRMGELFSQKLKKTPKLKEVRGLGLFLTVEFATEPGSHIASEVAETCLRNGAAVYLCSPAVDAIMFAPPFTINEDEVGVLVDIFTKSVDEVLDRKQRVQGDRI</sequence>
<organism evidence="5 6">
    <name type="scientific">Fusarium sarcochroum</name>
    <dbReference type="NCBI Taxonomy" id="1208366"/>
    <lineage>
        <taxon>Eukaryota</taxon>
        <taxon>Fungi</taxon>
        <taxon>Dikarya</taxon>
        <taxon>Ascomycota</taxon>
        <taxon>Pezizomycotina</taxon>
        <taxon>Sordariomycetes</taxon>
        <taxon>Hypocreomycetidae</taxon>
        <taxon>Hypocreales</taxon>
        <taxon>Nectriaceae</taxon>
        <taxon>Fusarium</taxon>
        <taxon>Fusarium lateritium species complex</taxon>
    </lineage>
</organism>
<name>A0A8H4TQG3_9HYPO</name>
<dbReference type="Proteomes" id="UP000622797">
    <property type="component" value="Unassembled WGS sequence"/>
</dbReference>
<dbReference type="AlphaFoldDB" id="A0A8H4TQG3"/>
<dbReference type="PANTHER" id="PTHR43094:SF1">
    <property type="entry name" value="AMINOTRANSFERASE CLASS-III"/>
    <property type="match status" value="1"/>
</dbReference>
<reference evidence="5" key="1">
    <citation type="journal article" date="2020" name="BMC Genomics">
        <title>Correction to: Identification and distribution of gene clusters required for synthesis of sphingolipid metabolism inhibitors in diverse species of the filamentous fungus Fusarium.</title>
        <authorList>
            <person name="Kim H.S."/>
            <person name="Lohmar J.M."/>
            <person name="Busman M."/>
            <person name="Brown D.W."/>
            <person name="Naumann T.A."/>
            <person name="Divon H.H."/>
            <person name="Lysoe E."/>
            <person name="Uhlig S."/>
            <person name="Proctor R.H."/>
        </authorList>
    </citation>
    <scope>NUCLEOTIDE SEQUENCE</scope>
    <source>
        <strain evidence="5">NRRL 20472</strain>
    </source>
</reference>
<evidence type="ECO:0000256" key="2">
    <source>
        <dbReference type="ARBA" id="ARBA00008954"/>
    </source>
</evidence>
<gene>
    <name evidence="5" type="ORF">FSARC_9727</name>
</gene>